<organism evidence="2 3">
    <name type="scientific">Orrella daihaiensis</name>
    <dbReference type="NCBI Taxonomy" id="2782176"/>
    <lineage>
        <taxon>Bacteria</taxon>
        <taxon>Pseudomonadati</taxon>
        <taxon>Pseudomonadota</taxon>
        <taxon>Betaproteobacteria</taxon>
        <taxon>Burkholderiales</taxon>
        <taxon>Alcaligenaceae</taxon>
        <taxon>Orrella</taxon>
    </lineage>
</organism>
<dbReference type="InterPro" id="IPR040079">
    <property type="entry name" value="Glutathione_S-Trfase"/>
</dbReference>
<gene>
    <name evidence="2" type="ORF">DHf2319_03065</name>
</gene>
<keyword evidence="3" id="KW-1185">Reference proteome</keyword>
<feature type="domain" description="GST N-terminal" evidence="1">
    <location>
        <begin position="6"/>
        <end position="85"/>
    </location>
</feature>
<dbReference type="Pfam" id="PF13410">
    <property type="entry name" value="GST_C_2"/>
    <property type="match status" value="1"/>
</dbReference>
<dbReference type="Gene3D" id="3.40.30.10">
    <property type="entry name" value="Glutaredoxin"/>
    <property type="match status" value="1"/>
</dbReference>
<dbReference type="PANTHER" id="PTHR43968:SF6">
    <property type="entry name" value="GLUTATHIONE S-TRANSFERASE OMEGA"/>
    <property type="match status" value="1"/>
</dbReference>
<accession>A0ABY4APF1</accession>
<dbReference type="InterPro" id="IPR036282">
    <property type="entry name" value="Glutathione-S-Trfase_C_sf"/>
</dbReference>
<proteinExistence type="predicted"/>
<dbReference type="PROSITE" id="PS50404">
    <property type="entry name" value="GST_NTER"/>
    <property type="match status" value="1"/>
</dbReference>
<evidence type="ECO:0000259" key="1">
    <source>
        <dbReference type="PROSITE" id="PS50404"/>
    </source>
</evidence>
<reference evidence="2 3" key="1">
    <citation type="submission" date="2020-11" db="EMBL/GenBank/DDBJ databases">
        <title>Algicoccus daihaiensis sp.nov., isolated from Daihai Lake in Inner Mongolia.</title>
        <authorList>
            <person name="Kai J."/>
        </authorList>
    </citation>
    <scope>NUCLEOTIDE SEQUENCE [LARGE SCALE GENOMIC DNA]</scope>
    <source>
        <strain evidence="3">f23</strain>
    </source>
</reference>
<name>A0ABY4APF1_9BURK</name>
<dbReference type="SUPFAM" id="SSF52833">
    <property type="entry name" value="Thioredoxin-like"/>
    <property type="match status" value="1"/>
</dbReference>
<dbReference type="CDD" id="cd03060">
    <property type="entry name" value="GST_N_Omega_like"/>
    <property type="match status" value="1"/>
</dbReference>
<dbReference type="InterPro" id="IPR036249">
    <property type="entry name" value="Thioredoxin-like_sf"/>
</dbReference>
<dbReference type="RefSeq" id="WP_243479331.1">
    <property type="nucleotide sequence ID" value="NZ_CP063982.1"/>
</dbReference>
<dbReference type="PANTHER" id="PTHR43968">
    <property type="match status" value="1"/>
</dbReference>
<dbReference type="Proteomes" id="UP000831607">
    <property type="component" value="Chromosome"/>
</dbReference>
<dbReference type="SUPFAM" id="SSF47616">
    <property type="entry name" value="GST C-terminal domain-like"/>
    <property type="match status" value="1"/>
</dbReference>
<dbReference type="Gene3D" id="1.20.1050.10">
    <property type="match status" value="1"/>
</dbReference>
<dbReference type="InterPro" id="IPR004045">
    <property type="entry name" value="Glutathione_S-Trfase_N"/>
</dbReference>
<dbReference type="InterPro" id="IPR050983">
    <property type="entry name" value="GST_Omega/HSP26"/>
</dbReference>
<protein>
    <submittedName>
        <fullName evidence="2">Glutathione S-transferase</fullName>
    </submittedName>
</protein>
<evidence type="ECO:0000313" key="3">
    <source>
        <dbReference type="Proteomes" id="UP000831607"/>
    </source>
</evidence>
<dbReference type="Pfam" id="PF13417">
    <property type="entry name" value="GST_N_3"/>
    <property type="match status" value="1"/>
</dbReference>
<dbReference type="EMBL" id="CP063982">
    <property type="protein sequence ID" value="UOD50917.1"/>
    <property type="molecule type" value="Genomic_DNA"/>
</dbReference>
<evidence type="ECO:0000313" key="2">
    <source>
        <dbReference type="EMBL" id="UOD50917.1"/>
    </source>
</evidence>
<dbReference type="SFLD" id="SFLDS00019">
    <property type="entry name" value="Glutathione_Transferase_(cytos"/>
    <property type="match status" value="1"/>
</dbReference>
<sequence>MHNEFDWPLLYSYRRCPYAMRARMALKVAGIHCKIIDIHLRDKPEHMLRVSPKGTVPVLCLSTDEVIDESLDIMHWALQQNDPQRWFDGLSDEQAQYLLSQTDGPFKQALDQYKYASRFPEKDPVSARESAMQALIDPLSAVLAQQHFIGGEKPVLQDIAIFPFVRQFAGVEPDWFSAHSPEAVRNWLTHWVQSDLFTAIMQKNVTHI</sequence>
<dbReference type="CDD" id="cd03196">
    <property type="entry name" value="GST_C_5"/>
    <property type="match status" value="1"/>
</dbReference>